<comment type="caution">
    <text evidence="1">The sequence shown here is derived from an EMBL/GenBank/DDBJ whole genome shotgun (WGS) entry which is preliminary data.</text>
</comment>
<evidence type="ECO:0000313" key="1">
    <source>
        <dbReference type="EMBL" id="MFN0256717.1"/>
    </source>
</evidence>
<dbReference type="PANTHER" id="PTHR32182">
    <property type="entry name" value="DNA REPLICATION AND REPAIR PROTEIN RECF"/>
    <property type="match status" value="1"/>
</dbReference>
<evidence type="ECO:0000313" key="2">
    <source>
        <dbReference type="Proteomes" id="UP001517247"/>
    </source>
</evidence>
<dbReference type="Gene3D" id="3.40.50.300">
    <property type="entry name" value="P-loop containing nucleotide triphosphate hydrolases"/>
    <property type="match status" value="2"/>
</dbReference>
<name>A0ABW9JA01_9SPHI</name>
<dbReference type="EMBL" id="SSHJ02000007">
    <property type="protein sequence ID" value="MFN0256717.1"/>
    <property type="molecule type" value="Genomic_DNA"/>
</dbReference>
<protein>
    <submittedName>
        <fullName evidence="1">AAA family ATPase</fullName>
    </submittedName>
</protein>
<dbReference type="InterPro" id="IPR027417">
    <property type="entry name" value="P-loop_NTPase"/>
</dbReference>
<reference evidence="1 2" key="1">
    <citation type="submission" date="2024-12" db="EMBL/GenBank/DDBJ databases">
        <authorList>
            <person name="Hu S."/>
        </authorList>
    </citation>
    <scope>NUCLEOTIDE SEQUENCE [LARGE SCALE GENOMIC DNA]</scope>
    <source>
        <strain evidence="1 2">THG-T11</strain>
    </source>
</reference>
<dbReference type="SUPFAM" id="SSF52540">
    <property type="entry name" value="P-loop containing nucleoside triphosphate hydrolases"/>
    <property type="match status" value="1"/>
</dbReference>
<proteinExistence type="predicted"/>
<accession>A0ABW9JA01</accession>
<dbReference type="Proteomes" id="UP001517247">
    <property type="component" value="Unassembled WGS sequence"/>
</dbReference>
<organism evidence="1 2">
    <name type="scientific">Pedobacter ureilyticus</name>
    <dbReference type="NCBI Taxonomy" id="1393051"/>
    <lineage>
        <taxon>Bacteria</taxon>
        <taxon>Pseudomonadati</taxon>
        <taxon>Bacteroidota</taxon>
        <taxon>Sphingobacteriia</taxon>
        <taxon>Sphingobacteriales</taxon>
        <taxon>Sphingobacteriaceae</taxon>
        <taxon>Pedobacter</taxon>
    </lineage>
</organism>
<keyword evidence="2" id="KW-1185">Reference proteome</keyword>
<gene>
    <name evidence="1" type="ORF">E6A44_014100</name>
</gene>
<dbReference type="PANTHER" id="PTHR32182:SF22">
    <property type="entry name" value="ATP-DEPENDENT ENDONUCLEASE, OLD FAMILY-RELATED"/>
    <property type="match status" value="1"/>
</dbReference>
<sequence>MRIIISFGLAKLNNDLNMELLFLWVDRFRGFQDESFSFSSEIDFKLSRVSKGSYLISASLNKEFENPYSSPLLRLTGIAGENGAGKSSLLDCLKLIYGSLGTTINSMIFCHLDRTTGKVYTHYYSGGGKSDNILNVENLGNEDLGSYYILTKPKPYTISRFLDSNQKVKGLTINFSKLACAYLSSNFDNNPENIYKGIVNVSTKHRLDNYLNDYVSKVEDAIYNSTSRPKRDRKNPDMLSFNSHLQDYYKLELRSNIRMIAYANQRQRGRLPELPSHIVISFNFEDFQYLLQSRDEKHLQIDLEELKTIQSRAMSQLQSINDRKDVFHKLVYLCAFYNAIRFNLFGNNENHYTSGDLRGLVSHISKTEEDIFDEISIALNELSIFDEDKKEKFKLRELLSGKLEVAIKEAPFIEEHEFKLSLLDFSFRIEKSIWQLLSIVFDYQYNNESGFMDYNWGHPLSTGEQARLNQFSRLYEIKSRSNGKFLMLLVDEGDLYYHPQWQKHYVNDIIDGLNFIFPRGRVQLVISTHSPFILSDIPKQNLIFLKRERDELGGIKCKVSRNHWHTETFGANIHELFTDSFFLRDGLMGVFAQEYIDGLIKDINNEEFISTDKFRSHFKKKIDLVGDQFLKAKILELAASKCDADTVDGIIEYRNQEIQALQRIRDLKRSTRNGKN</sequence>